<accession>A0A8S5UKP3</accession>
<sequence length="30" mass="3635">MLFFRRGIYDVCKQCLAVAWRSLRIYSIII</sequence>
<dbReference type="EMBL" id="BK016102">
    <property type="protein sequence ID" value="DAF95073.1"/>
    <property type="molecule type" value="Genomic_DNA"/>
</dbReference>
<reference evidence="1" key="1">
    <citation type="journal article" date="2021" name="Proc. Natl. Acad. Sci. U.S.A.">
        <title>A Catalog of Tens of Thousands of Viruses from Human Metagenomes Reveals Hidden Associations with Chronic Diseases.</title>
        <authorList>
            <person name="Tisza M.J."/>
            <person name="Buck C.B."/>
        </authorList>
    </citation>
    <scope>NUCLEOTIDE SEQUENCE</scope>
    <source>
        <strain evidence="1">CtQf419</strain>
    </source>
</reference>
<protein>
    <submittedName>
        <fullName evidence="1">Uncharacterized protein</fullName>
    </submittedName>
</protein>
<evidence type="ECO:0000313" key="1">
    <source>
        <dbReference type="EMBL" id="DAF95073.1"/>
    </source>
</evidence>
<organism evidence="1">
    <name type="scientific">Myoviridae sp. ctQf419</name>
    <dbReference type="NCBI Taxonomy" id="2825102"/>
    <lineage>
        <taxon>Viruses</taxon>
        <taxon>Duplodnaviria</taxon>
        <taxon>Heunggongvirae</taxon>
        <taxon>Uroviricota</taxon>
        <taxon>Caudoviricetes</taxon>
    </lineage>
</organism>
<name>A0A8S5UKP3_9CAUD</name>
<proteinExistence type="predicted"/>